<feature type="transmembrane region" description="Helical" evidence="1">
    <location>
        <begin position="80"/>
        <end position="104"/>
    </location>
</feature>
<keyword evidence="1" id="KW-0472">Membrane</keyword>
<keyword evidence="1" id="KW-1133">Transmembrane helix</keyword>
<feature type="transmembrane region" description="Helical" evidence="1">
    <location>
        <begin position="43"/>
        <end position="68"/>
    </location>
</feature>
<organism evidence="2">
    <name type="scientific">uncultured Cytophagales bacterium</name>
    <dbReference type="NCBI Taxonomy" id="158755"/>
    <lineage>
        <taxon>Bacteria</taxon>
        <taxon>Pseudomonadati</taxon>
        <taxon>Bacteroidota</taxon>
        <taxon>Sphingobacteriia</taxon>
        <taxon>Sphingobacteriales</taxon>
        <taxon>environmental samples</taxon>
    </lineage>
</organism>
<keyword evidence="1" id="KW-0812">Transmembrane</keyword>
<gene>
    <name evidence="2" type="ORF">AVDCRST_MAG56-4700</name>
</gene>
<proteinExistence type="predicted"/>
<reference evidence="2" key="1">
    <citation type="submission" date="2020-02" db="EMBL/GenBank/DDBJ databases">
        <authorList>
            <person name="Meier V. D."/>
        </authorList>
    </citation>
    <scope>NUCLEOTIDE SEQUENCE</scope>
    <source>
        <strain evidence="2">AVDCRST_MAG56</strain>
    </source>
</reference>
<evidence type="ECO:0000313" key="2">
    <source>
        <dbReference type="EMBL" id="CAA9292014.1"/>
    </source>
</evidence>
<name>A0A6J4K0R7_9SPHI</name>
<sequence length="203" mass="23045">METILRMKRWQVCLIFLLPVAAMLVLPHVEVGELSRRRSYNAQVYSVFGMLTALLVVLWQYVVGLAFFKRTGSPAWFFRINGLVPVVFYLLMLAWALYSFWLFTTVPERLPHNAAGGTLRPVQASFLTKVLPLMVMHSLLTLFVNKRLVEKEIEAHPAREVRAAYRATYLAPVRTVALAAITGLVLLFGYTFVSDIVTGFFTD</sequence>
<feature type="transmembrane region" description="Helical" evidence="1">
    <location>
        <begin position="124"/>
        <end position="144"/>
    </location>
</feature>
<protein>
    <submittedName>
        <fullName evidence="2">Uncharacterized protein</fullName>
    </submittedName>
</protein>
<dbReference type="EMBL" id="CADCTQ010000389">
    <property type="protein sequence ID" value="CAA9292014.1"/>
    <property type="molecule type" value="Genomic_DNA"/>
</dbReference>
<evidence type="ECO:0000256" key="1">
    <source>
        <dbReference type="SAM" id="Phobius"/>
    </source>
</evidence>
<dbReference type="AlphaFoldDB" id="A0A6J4K0R7"/>
<feature type="transmembrane region" description="Helical" evidence="1">
    <location>
        <begin position="169"/>
        <end position="193"/>
    </location>
</feature>
<accession>A0A6J4K0R7</accession>